<evidence type="ECO:0000313" key="3">
    <source>
        <dbReference type="Proteomes" id="UP001289374"/>
    </source>
</evidence>
<feature type="domain" description="VAL1-3 N-terminal zinc finger" evidence="1">
    <location>
        <begin position="56"/>
        <end position="99"/>
    </location>
</feature>
<dbReference type="Pfam" id="PF25813">
    <property type="entry name" value="zf_VAL1_N"/>
    <property type="match status" value="1"/>
</dbReference>
<organism evidence="2 3">
    <name type="scientific">Sesamum angolense</name>
    <dbReference type="NCBI Taxonomy" id="2727404"/>
    <lineage>
        <taxon>Eukaryota</taxon>
        <taxon>Viridiplantae</taxon>
        <taxon>Streptophyta</taxon>
        <taxon>Embryophyta</taxon>
        <taxon>Tracheophyta</taxon>
        <taxon>Spermatophyta</taxon>
        <taxon>Magnoliopsida</taxon>
        <taxon>eudicotyledons</taxon>
        <taxon>Gunneridae</taxon>
        <taxon>Pentapetalae</taxon>
        <taxon>asterids</taxon>
        <taxon>lamiids</taxon>
        <taxon>Lamiales</taxon>
        <taxon>Pedaliaceae</taxon>
        <taxon>Sesamum</taxon>
    </lineage>
</organism>
<proteinExistence type="predicted"/>
<comment type="caution">
    <text evidence="2">The sequence shown here is derived from an EMBL/GenBank/DDBJ whole genome shotgun (WGS) entry which is preliminary data.</text>
</comment>
<name>A0AAE1W5A3_9LAMI</name>
<gene>
    <name evidence="2" type="ORF">Sango_2574300</name>
</gene>
<keyword evidence="3" id="KW-1185">Reference proteome</keyword>
<evidence type="ECO:0000313" key="2">
    <source>
        <dbReference type="EMBL" id="KAK4387037.1"/>
    </source>
</evidence>
<dbReference type="PANTHER" id="PTHR46245:SF19">
    <property type="entry name" value="TF-B3 DOMAIN-CONTAINING PROTEIN"/>
    <property type="match status" value="1"/>
</dbReference>
<dbReference type="Proteomes" id="UP001289374">
    <property type="component" value="Unassembled WGS sequence"/>
</dbReference>
<accession>A0AAE1W5A3</accession>
<dbReference type="EMBL" id="JACGWL010000015">
    <property type="protein sequence ID" value="KAK4387037.1"/>
    <property type="molecule type" value="Genomic_DNA"/>
</dbReference>
<evidence type="ECO:0000259" key="1">
    <source>
        <dbReference type="Pfam" id="PF25813"/>
    </source>
</evidence>
<dbReference type="AlphaFoldDB" id="A0AAE1W5A3"/>
<sequence length="405" mass="45644">MASSSRLSCFHCQDASSNPDHFRNGWRLRGGEYAQLCPRCAFLCMRKADSVKPSIQNDDGWRDCESCGKLVHCGCIVSFNTHLLLDFGGLICMECSRALSLVLNDDVKPYQSNESSSNNMNVRLNQARNRCLSLEPEIRAKEPYQERTGQALLEAHPKATVTPLFEKILSASDADLKLARLIIPKDVRRHFSLIFLPCMVCASRYRIQKAMNGNSTTDIGSMVEVGFMFLRGSEIIWSQKNGSRVIQLNKCSSGHNFASCFRKYLSYVLSSGSRGKGGNGFKKTSADHQLTWHSIHFFPPESKDNVYSRKRTTAAGTLSKTPFLFNVLRKALVSKRKSHTLLLIAKNQMIERRKPVCQLQRDTAVTRSIRPHCICAATRLRKIRNLDNILKNDTRTSAKNNSENL</sequence>
<reference evidence="2" key="2">
    <citation type="journal article" date="2024" name="Plant">
        <title>Genomic evolution and insights into agronomic trait innovations of Sesamum species.</title>
        <authorList>
            <person name="Miao H."/>
            <person name="Wang L."/>
            <person name="Qu L."/>
            <person name="Liu H."/>
            <person name="Sun Y."/>
            <person name="Le M."/>
            <person name="Wang Q."/>
            <person name="Wei S."/>
            <person name="Zheng Y."/>
            <person name="Lin W."/>
            <person name="Duan Y."/>
            <person name="Cao H."/>
            <person name="Xiong S."/>
            <person name="Wang X."/>
            <person name="Wei L."/>
            <person name="Li C."/>
            <person name="Ma Q."/>
            <person name="Ju M."/>
            <person name="Zhao R."/>
            <person name="Li G."/>
            <person name="Mu C."/>
            <person name="Tian Q."/>
            <person name="Mei H."/>
            <person name="Zhang T."/>
            <person name="Gao T."/>
            <person name="Zhang H."/>
        </authorList>
    </citation>
    <scope>NUCLEOTIDE SEQUENCE</scope>
    <source>
        <strain evidence="2">K16</strain>
    </source>
</reference>
<dbReference type="InterPro" id="IPR057743">
    <property type="entry name" value="Zfn_VAL1-3_N"/>
</dbReference>
<dbReference type="PANTHER" id="PTHR46245">
    <property type="entry name" value="B3 DOMAIN-CONTAINING PROTEIN OS07G0563300"/>
    <property type="match status" value="1"/>
</dbReference>
<reference evidence="2" key="1">
    <citation type="submission" date="2020-06" db="EMBL/GenBank/DDBJ databases">
        <authorList>
            <person name="Li T."/>
            <person name="Hu X."/>
            <person name="Zhang T."/>
            <person name="Song X."/>
            <person name="Zhang H."/>
            <person name="Dai N."/>
            <person name="Sheng W."/>
            <person name="Hou X."/>
            <person name="Wei L."/>
        </authorList>
    </citation>
    <scope>NUCLEOTIDE SEQUENCE</scope>
    <source>
        <strain evidence="2">K16</strain>
        <tissue evidence="2">Leaf</tissue>
    </source>
</reference>
<protein>
    <submittedName>
        <fullName evidence="2">B3 domain-containing protein</fullName>
    </submittedName>
</protein>